<dbReference type="AlphaFoldDB" id="A0A2Z4Y9E1"/>
<reference evidence="2 3" key="1">
    <citation type="submission" date="2018-05" db="EMBL/GenBank/DDBJ databases">
        <title>A metagenomic window into the 2 km-deep terrestrial subsurface aquifer revealed taxonomically and functionally diverse microbial community comprising novel uncultured bacterial lineages.</title>
        <authorList>
            <person name="Kadnikov V.V."/>
            <person name="Mardanov A.V."/>
            <person name="Beletsky A.V."/>
            <person name="Banks D."/>
            <person name="Pimenov N.V."/>
            <person name="Frank Y.A."/>
            <person name="Karnachuk O.V."/>
            <person name="Ravin N.V."/>
        </authorList>
    </citation>
    <scope>NUCLEOTIDE SEQUENCE [LARGE SCALE GENOMIC DNA]</scope>
    <source>
        <strain evidence="2">BY</strain>
    </source>
</reference>
<accession>A0A2Z4Y9E1</accession>
<dbReference type="KEGG" id="schv:BRCON_2238"/>
<evidence type="ECO:0000256" key="1">
    <source>
        <dbReference type="SAM" id="MobiDB-lite"/>
    </source>
</evidence>
<feature type="region of interest" description="Disordered" evidence="1">
    <location>
        <begin position="1"/>
        <end position="32"/>
    </location>
</feature>
<organism evidence="2 3">
    <name type="scientific">Sumerlaea chitinivorans</name>
    <dbReference type="NCBI Taxonomy" id="2250252"/>
    <lineage>
        <taxon>Bacteria</taxon>
        <taxon>Candidatus Sumerlaeota</taxon>
        <taxon>Candidatus Sumerlaeia</taxon>
        <taxon>Candidatus Sumerlaeales</taxon>
        <taxon>Candidatus Sumerlaeaceae</taxon>
        <taxon>Candidatus Sumerlaea</taxon>
    </lineage>
</organism>
<protein>
    <submittedName>
        <fullName evidence="2">Uncharacterized protein</fullName>
    </submittedName>
</protein>
<sequence length="40" mass="4352">MAHVSQDRVDATSDVARLAPLPTHPTPGLNATARHEYFHA</sequence>
<dbReference type="Proteomes" id="UP000262583">
    <property type="component" value="Chromosome"/>
</dbReference>
<evidence type="ECO:0000313" key="3">
    <source>
        <dbReference type="Proteomes" id="UP000262583"/>
    </source>
</evidence>
<name>A0A2Z4Y9E1_SUMC1</name>
<evidence type="ECO:0000313" key="2">
    <source>
        <dbReference type="EMBL" id="AXA37015.1"/>
    </source>
</evidence>
<dbReference type="EMBL" id="CP030759">
    <property type="protein sequence ID" value="AXA37015.1"/>
    <property type="molecule type" value="Genomic_DNA"/>
</dbReference>
<proteinExistence type="predicted"/>
<gene>
    <name evidence="2" type="ORF">BRCON_2238</name>
</gene>
<feature type="compositionally biased region" description="Basic and acidic residues" evidence="1">
    <location>
        <begin position="1"/>
        <end position="11"/>
    </location>
</feature>